<dbReference type="InterPro" id="IPR029063">
    <property type="entry name" value="SAM-dependent_MTases_sf"/>
</dbReference>
<dbReference type="Pfam" id="PF08241">
    <property type="entry name" value="Methyltransf_11"/>
    <property type="match status" value="1"/>
</dbReference>
<dbReference type="GO" id="GO:0032259">
    <property type="term" value="P:methylation"/>
    <property type="evidence" value="ECO:0007669"/>
    <property type="project" value="UniProtKB-KW"/>
</dbReference>
<dbReference type="SUPFAM" id="SSF53335">
    <property type="entry name" value="S-adenosyl-L-methionine-dependent methyltransferases"/>
    <property type="match status" value="1"/>
</dbReference>
<dbReference type="InterPro" id="IPR013216">
    <property type="entry name" value="Methyltransf_11"/>
</dbReference>
<dbReference type="PANTHER" id="PTHR45036:SF1">
    <property type="entry name" value="METHYLTRANSFERASE LIKE 7A"/>
    <property type="match status" value="1"/>
</dbReference>
<comment type="caution">
    <text evidence="2">The sequence shown here is derived from an EMBL/GenBank/DDBJ whole genome shotgun (WGS) entry which is preliminary data.</text>
</comment>
<dbReference type="AlphaFoldDB" id="A0A562VA50"/>
<gene>
    <name evidence="2" type="ORF">LX16_0376</name>
</gene>
<dbReference type="CDD" id="cd02440">
    <property type="entry name" value="AdoMet_MTases"/>
    <property type="match status" value="1"/>
</dbReference>
<keyword evidence="2" id="KW-0808">Transferase</keyword>
<dbReference type="InterPro" id="IPR052356">
    <property type="entry name" value="Thiol_S-MT"/>
</dbReference>
<dbReference type="Gene3D" id="3.40.50.150">
    <property type="entry name" value="Vaccinia Virus protein VP39"/>
    <property type="match status" value="1"/>
</dbReference>
<dbReference type="RefSeq" id="WP_147132136.1">
    <property type="nucleotide sequence ID" value="NZ_BAABIJ010000001.1"/>
</dbReference>
<dbReference type="OrthoDB" id="65624at2"/>
<keyword evidence="2" id="KW-0489">Methyltransferase</keyword>
<organism evidence="2 3">
    <name type="scientific">Stackebrandtia albiflava</name>
    <dbReference type="NCBI Taxonomy" id="406432"/>
    <lineage>
        <taxon>Bacteria</taxon>
        <taxon>Bacillati</taxon>
        <taxon>Actinomycetota</taxon>
        <taxon>Actinomycetes</taxon>
        <taxon>Glycomycetales</taxon>
        <taxon>Glycomycetaceae</taxon>
        <taxon>Stackebrandtia</taxon>
    </lineage>
</organism>
<evidence type="ECO:0000313" key="3">
    <source>
        <dbReference type="Proteomes" id="UP000321617"/>
    </source>
</evidence>
<dbReference type="GO" id="GO:0008757">
    <property type="term" value="F:S-adenosylmethionine-dependent methyltransferase activity"/>
    <property type="evidence" value="ECO:0007669"/>
    <property type="project" value="InterPro"/>
</dbReference>
<dbReference type="EMBL" id="VLLL01000005">
    <property type="protein sequence ID" value="TWJ14687.1"/>
    <property type="molecule type" value="Genomic_DNA"/>
</dbReference>
<sequence length="205" mass="22783">MSESDGHREVWDRFAPRYDAAMRFFERRWFTGGREWVGARAVGEVLDVAIGTGLNLPHYPAGVRVTGVDFSPAMLRQAEIRAASLGIRPVLRRADAQALPFEDASFDTVVCTLSLCGIPDNTAAVAEMYRVLRPGGRLLLLDHVASTWPPIRWGQMLVERFTVRTAGEHYTRRQLPVVVAAGFAGIESRRLKAGTVERIEATKPH</sequence>
<evidence type="ECO:0000313" key="2">
    <source>
        <dbReference type="EMBL" id="TWJ14687.1"/>
    </source>
</evidence>
<dbReference type="PANTHER" id="PTHR45036">
    <property type="entry name" value="METHYLTRANSFERASE LIKE 7B"/>
    <property type="match status" value="1"/>
</dbReference>
<feature type="domain" description="Methyltransferase type 11" evidence="1">
    <location>
        <begin position="46"/>
        <end position="139"/>
    </location>
</feature>
<name>A0A562VA50_9ACTN</name>
<reference evidence="2 3" key="1">
    <citation type="journal article" date="2013" name="Stand. Genomic Sci.">
        <title>Genomic Encyclopedia of Type Strains, Phase I: The one thousand microbial genomes (KMG-I) project.</title>
        <authorList>
            <person name="Kyrpides N.C."/>
            <person name="Woyke T."/>
            <person name="Eisen J.A."/>
            <person name="Garrity G."/>
            <person name="Lilburn T.G."/>
            <person name="Beck B.J."/>
            <person name="Whitman W.B."/>
            <person name="Hugenholtz P."/>
            <person name="Klenk H.P."/>
        </authorList>
    </citation>
    <scope>NUCLEOTIDE SEQUENCE [LARGE SCALE GENOMIC DNA]</scope>
    <source>
        <strain evidence="2 3">DSM 45044</strain>
    </source>
</reference>
<keyword evidence="3" id="KW-1185">Reference proteome</keyword>
<evidence type="ECO:0000259" key="1">
    <source>
        <dbReference type="Pfam" id="PF08241"/>
    </source>
</evidence>
<accession>A0A562VA50</accession>
<proteinExistence type="predicted"/>
<protein>
    <submittedName>
        <fullName evidence="2">Methyltransferase family protein</fullName>
    </submittedName>
</protein>
<dbReference type="Proteomes" id="UP000321617">
    <property type="component" value="Unassembled WGS sequence"/>
</dbReference>